<evidence type="ECO:0000313" key="3">
    <source>
        <dbReference type="Proteomes" id="UP000239663"/>
    </source>
</evidence>
<dbReference type="AlphaFoldDB" id="A0A2S7MYL4"/>
<comment type="caution">
    <text evidence="2">The sequence shown here is derived from an EMBL/GenBank/DDBJ whole genome shotgun (WGS) entry which is preliminary data.</text>
</comment>
<gene>
    <name evidence="2" type="ORF">CYL18_12755</name>
</gene>
<feature type="transmembrane region" description="Helical" evidence="1">
    <location>
        <begin position="24"/>
        <end position="47"/>
    </location>
</feature>
<name>A0A2S7MYL4_9BACI</name>
<keyword evidence="3" id="KW-1185">Reference proteome</keyword>
<dbReference type="OrthoDB" id="2060306at2"/>
<keyword evidence="1" id="KW-0812">Transmembrane</keyword>
<keyword evidence="1" id="KW-1133">Transmembrane helix</keyword>
<feature type="transmembrane region" description="Helical" evidence="1">
    <location>
        <begin position="87"/>
        <end position="112"/>
    </location>
</feature>
<accession>A0A2S7MYL4</accession>
<sequence length="115" mass="12324">MYSSVQATRTSMHHESNVYVHNRLGSAIITALTGAASIAAMLFGYYAASSYEMADSIDILAISISFLLAFCTLPFGLAALYSSKGRVLAITGLVMSLPGLLLFFISIGYLIIRAF</sequence>
<organism evidence="2 3">
    <name type="scientific">Pradoshia eiseniae</name>
    <dbReference type="NCBI Taxonomy" id="2064768"/>
    <lineage>
        <taxon>Bacteria</taxon>
        <taxon>Bacillati</taxon>
        <taxon>Bacillota</taxon>
        <taxon>Bacilli</taxon>
        <taxon>Bacillales</taxon>
        <taxon>Bacillaceae</taxon>
        <taxon>Pradoshia</taxon>
    </lineage>
</organism>
<dbReference type="RefSeq" id="WP_104849903.1">
    <property type="nucleotide sequence ID" value="NZ_PKOZ01000007.1"/>
</dbReference>
<protein>
    <submittedName>
        <fullName evidence="2">Uncharacterized protein</fullName>
    </submittedName>
</protein>
<dbReference type="Proteomes" id="UP000239663">
    <property type="component" value="Unassembled WGS sequence"/>
</dbReference>
<reference evidence="2 3" key="1">
    <citation type="submission" date="2017-12" db="EMBL/GenBank/DDBJ databases">
        <title>Taxonomic description and draft genome of Pradoshia cofamensis Gen. nov., sp. nov., a thermotolerant bacillale isolated from anterior gut of earthworm Eisenia fetida.</title>
        <authorList>
            <person name="Saha T."/>
            <person name="Chakraborty R."/>
        </authorList>
    </citation>
    <scope>NUCLEOTIDE SEQUENCE [LARGE SCALE GENOMIC DNA]</scope>
    <source>
        <strain evidence="2 3">EAG3</strain>
    </source>
</reference>
<dbReference type="EMBL" id="PKOZ01000007">
    <property type="protein sequence ID" value="PQD94828.1"/>
    <property type="molecule type" value="Genomic_DNA"/>
</dbReference>
<keyword evidence="1" id="KW-0472">Membrane</keyword>
<proteinExistence type="predicted"/>
<feature type="transmembrane region" description="Helical" evidence="1">
    <location>
        <begin position="59"/>
        <end position="81"/>
    </location>
</feature>
<evidence type="ECO:0000313" key="2">
    <source>
        <dbReference type="EMBL" id="PQD94828.1"/>
    </source>
</evidence>
<evidence type="ECO:0000256" key="1">
    <source>
        <dbReference type="SAM" id="Phobius"/>
    </source>
</evidence>